<evidence type="ECO:0000256" key="2">
    <source>
        <dbReference type="SAM" id="SignalP"/>
    </source>
</evidence>
<sequence length="78" mass="8521">MASSPKSKSLSQNLILFLFLVFGIGCVVASRPMMPEHFKHDRTMQEGLVFNMFPKGTPIPPSGPSPRHNSVGDSSPHN</sequence>
<dbReference type="InParanoid" id="A0A2R6PH55"/>
<evidence type="ECO:0000256" key="1">
    <source>
        <dbReference type="SAM" id="MobiDB-lite"/>
    </source>
</evidence>
<protein>
    <submittedName>
        <fullName evidence="3">Protein IDA like</fullName>
    </submittedName>
</protein>
<name>A0A2R6PH55_ACTCC</name>
<dbReference type="PROSITE" id="PS51257">
    <property type="entry name" value="PROKAR_LIPOPROTEIN"/>
    <property type="match status" value="1"/>
</dbReference>
<evidence type="ECO:0000313" key="3">
    <source>
        <dbReference type="EMBL" id="PSR91216.1"/>
    </source>
</evidence>
<dbReference type="Proteomes" id="UP000241394">
    <property type="component" value="Chromosome LG25"/>
</dbReference>
<feature type="chain" id="PRO_5015342743" evidence="2">
    <location>
        <begin position="30"/>
        <end position="78"/>
    </location>
</feature>
<organism evidence="3 4">
    <name type="scientific">Actinidia chinensis var. chinensis</name>
    <name type="common">Chinese soft-hair kiwi</name>
    <dbReference type="NCBI Taxonomy" id="1590841"/>
    <lineage>
        <taxon>Eukaryota</taxon>
        <taxon>Viridiplantae</taxon>
        <taxon>Streptophyta</taxon>
        <taxon>Embryophyta</taxon>
        <taxon>Tracheophyta</taxon>
        <taxon>Spermatophyta</taxon>
        <taxon>Magnoliopsida</taxon>
        <taxon>eudicotyledons</taxon>
        <taxon>Gunneridae</taxon>
        <taxon>Pentapetalae</taxon>
        <taxon>asterids</taxon>
        <taxon>Ericales</taxon>
        <taxon>Actinidiaceae</taxon>
        <taxon>Actinidia</taxon>
    </lineage>
</organism>
<reference evidence="4" key="2">
    <citation type="journal article" date="2018" name="BMC Genomics">
        <title>A manually annotated Actinidia chinensis var. chinensis (kiwifruit) genome highlights the challenges associated with draft genomes and gene prediction in plants.</title>
        <authorList>
            <person name="Pilkington S.M."/>
            <person name="Crowhurst R."/>
            <person name="Hilario E."/>
            <person name="Nardozza S."/>
            <person name="Fraser L."/>
            <person name="Peng Y."/>
            <person name="Gunaseelan K."/>
            <person name="Simpson R."/>
            <person name="Tahir J."/>
            <person name="Deroles S.C."/>
            <person name="Templeton K."/>
            <person name="Luo Z."/>
            <person name="Davy M."/>
            <person name="Cheng C."/>
            <person name="McNeilage M."/>
            <person name="Scaglione D."/>
            <person name="Liu Y."/>
            <person name="Zhang Q."/>
            <person name="Datson P."/>
            <person name="De Silva N."/>
            <person name="Gardiner S.E."/>
            <person name="Bassett H."/>
            <person name="Chagne D."/>
            <person name="McCallum J."/>
            <person name="Dzierzon H."/>
            <person name="Deng C."/>
            <person name="Wang Y.Y."/>
            <person name="Barron L."/>
            <person name="Manako K."/>
            <person name="Bowen J."/>
            <person name="Foster T.M."/>
            <person name="Erridge Z.A."/>
            <person name="Tiffin H."/>
            <person name="Waite C.N."/>
            <person name="Davies K.M."/>
            <person name="Grierson E.P."/>
            <person name="Laing W.A."/>
            <person name="Kirk R."/>
            <person name="Chen X."/>
            <person name="Wood M."/>
            <person name="Montefiori M."/>
            <person name="Brummell D.A."/>
            <person name="Schwinn K.E."/>
            <person name="Catanach A."/>
            <person name="Fullerton C."/>
            <person name="Li D."/>
            <person name="Meiyalaghan S."/>
            <person name="Nieuwenhuizen N."/>
            <person name="Read N."/>
            <person name="Prakash R."/>
            <person name="Hunter D."/>
            <person name="Zhang H."/>
            <person name="McKenzie M."/>
            <person name="Knabel M."/>
            <person name="Harris A."/>
            <person name="Allan A.C."/>
            <person name="Gleave A."/>
            <person name="Chen A."/>
            <person name="Janssen B.J."/>
            <person name="Plunkett B."/>
            <person name="Ampomah-Dwamena C."/>
            <person name="Voogd C."/>
            <person name="Leif D."/>
            <person name="Lafferty D."/>
            <person name="Souleyre E.J.F."/>
            <person name="Varkonyi-Gasic E."/>
            <person name="Gambi F."/>
            <person name="Hanley J."/>
            <person name="Yao J.L."/>
            <person name="Cheung J."/>
            <person name="David K.M."/>
            <person name="Warren B."/>
            <person name="Marsh K."/>
            <person name="Snowden K.C."/>
            <person name="Lin-Wang K."/>
            <person name="Brian L."/>
            <person name="Martinez-Sanchez M."/>
            <person name="Wang M."/>
            <person name="Ileperuma N."/>
            <person name="Macnee N."/>
            <person name="Campin R."/>
            <person name="McAtee P."/>
            <person name="Drummond R.S.M."/>
            <person name="Espley R.V."/>
            <person name="Ireland H.S."/>
            <person name="Wu R."/>
            <person name="Atkinson R.G."/>
            <person name="Karunairetnam S."/>
            <person name="Bulley S."/>
            <person name="Chunkath S."/>
            <person name="Hanley Z."/>
            <person name="Storey R."/>
            <person name="Thrimawithana A.H."/>
            <person name="Thomson S."/>
            <person name="David C."/>
            <person name="Testolin R."/>
            <person name="Huang H."/>
            <person name="Hellens R.P."/>
            <person name="Schaffer R.J."/>
        </authorList>
    </citation>
    <scope>NUCLEOTIDE SEQUENCE [LARGE SCALE GENOMIC DNA]</scope>
    <source>
        <strain evidence="4">cv. Red5</strain>
    </source>
</reference>
<feature type="signal peptide" evidence="2">
    <location>
        <begin position="1"/>
        <end position="29"/>
    </location>
</feature>
<keyword evidence="2" id="KW-0732">Signal</keyword>
<gene>
    <name evidence="3" type="ORF">CEY00_Acc28558</name>
</gene>
<dbReference type="OMA" id="IDKRVAM"/>
<feature type="compositionally biased region" description="Polar residues" evidence="1">
    <location>
        <begin position="67"/>
        <end position="78"/>
    </location>
</feature>
<reference evidence="3 4" key="1">
    <citation type="submission" date="2017-07" db="EMBL/GenBank/DDBJ databases">
        <title>An improved, manually edited Actinidia chinensis var. chinensis (kiwifruit) genome highlights the challenges associated with draft genomes and gene prediction in plants.</title>
        <authorList>
            <person name="Pilkington S."/>
            <person name="Crowhurst R."/>
            <person name="Hilario E."/>
            <person name="Nardozza S."/>
            <person name="Fraser L."/>
            <person name="Peng Y."/>
            <person name="Gunaseelan K."/>
            <person name="Simpson R."/>
            <person name="Tahir J."/>
            <person name="Deroles S."/>
            <person name="Templeton K."/>
            <person name="Luo Z."/>
            <person name="Davy M."/>
            <person name="Cheng C."/>
            <person name="Mcneilage M."/>
            <person name="Scaglione D."/>
            <person name="Liu Y."/>
            <person name="Zhang Q."/>
            <person name="Datson P."/>
            <person name="De Silva N."/>
            <person name="Gardiner S."/>
            <person name="Bassett H."/>
            <person name="Chagne D."/>
            <person name="Mccallum J."/>
            <person name="Dzierzon H."/>
            <person name="Deng C."/>
            <person name="Wang Y.-Y."/>
            <person name="Barron N."/>
            <person name="Manako K."/>
            <person name="Bowen J."/>
            <person name="Foster T."/>
            <person name="Erridge Z."/>
            <person name="Tiffin H."/>
            <person name="Waite C."/>
            <person name="Davies K."/>
            <person name="Grierson E."/>
            <person name="Laing W."/>
            <person name="Kirk R."/>
            <person name="Chen X."/>
            <person name="Wood M."/>
            <person name="Montefiori M."/>
            <person name="Brummell D."/>
            <person name="Schwinn K."/>
            <person name="Catanach A."/>
            <person name="Fullerton C."/>
            <person name="Li D."/>
            <person name="Meiyalaghan S."/>
            <person name="Nieuwenhuizen N."/>
            <person name="Read N."/>
            <person name="Prakash R."/>
            <person name="Hunter D."/>
            <person name="Zhang H."/>
            <person name="Mckenzie M."/>
            <person name="Knabel M."/>
            <person name="Harris A."/>
            <person name="Allan A."/>
            <person name="Chen A."/>
            <person name="Janssen B."/>
            <person name="Plunkett B."/>
            <person name="Dwamena C."/>
            <person name="Voogd C."/>
            <person name="Leif D."/>
            <person name="Lafferty D."/>
            <person name="Souleyre E."/>
            <person name="Varkonyi-Gasic E."/>
            <person name="Gambi F."/>
            <person name="Hanley J."/>
            <person name="Yao J.-L."/>
            <person name="Cheung J."/>
            <person name="David K."/>
            <person name="Warren B."/>
            <person name="Marsh K."/>
            <person name="Snowden K."/>
            <person name="Lin-Wang K."/>
            <person name="Brian L."/>
            <person name="Martinez-Sanchez M."/>
            <person name="Wang M."/>
            <person name="Ileperuma N."/>
            <person name="Macnee N."/>
            <person name="Campin R."/>
            <person name="Mcatee P."/>
            <person name="Drummond R."/>
            <person name="Espley R."/>
            <person name="Ireland H."/>
            <person name="Wu R."/>
            <person name="Atkinson R."/>
            <person name="Karunairetnam S."/>
            <person name="Bulley S."/>
            <person name="Chunkath S."/>
            <person name="Hanley Z."/>
            <person name="Storey R."/>
            <person name="Thrimawithana A."/>
            <person name="Thomson S."/>
            <person name="David C."/>
            <person name="Testolin R."/>
        </authorList>
    </citation>
    <scope>NUCLEOTIDE SEQUENCE [LARGE SCALE GENOMIC DNA]</scope>
    <source>
        <strain evidence="4">cv. Red5</strain>
        <tissue evidence="3">Young leaf</tissue>
    </source>
</reference>
<dbReference type="Gramene" id="PSR91216">
    <property type="protein sequence ID" value="PSR91216"/>
    <property type="gene ID" value="CEY00_Acc28558"/>
</dbReference>
<proteinExistence type="predicted"/>
<keyword evidence="4" id="KW-1185">Reference proteome</keyword>
<evidence type="ECO:0000313" key="4">
    <source>
        <dbReference type="Proteomes" id="UP000241394"/>
    </source>
</evidence>
<feature type="region of interest" description="Disordered" evidence="1">
    <location>
        <begin position="53"/>
        <end position="78"/>
    </location>
</feature>
<dbReference type="OrthoDB" id="994133at2759"/>
<dbReference type="EMBL" id="NKQK01000025">
    <property type="protein sequence ID" value="PSR91216.1"/>
    <property type="molecule type" value="Genomic_DNA"/>
</dbReference>
<comment type="caution">
    <text evidence="3">The sequence shown here is derived from an EMBL/GenBank/DDBJ whole genome shotgun (WGS) entry which is preliminary data.</text>
</comment>
<accession>A0A2R6PH55</accession>
<dbReference type="AlphaFoldDB" id="A0A2R6PH55"/>